<evidence type="ECO:0000256" key="1">
    <source>
        <dbReference type="SAM" id="Phobius"/>
    </source>
</evidence>
<reference evidence="2 3" key="1">
    <citation type="submission" date="2021-03" db="EMBL/GenBank/DDBJ databases">
        <title>Genomic Encyclopedia of Type Strains, Phase IV (KMG-IV): sequencing the most valuable type-strain genomes for metagenomic binning, comparative biology and taxonomic classification.</title>
        <authorList>
            <person name="Goeker M."/>
        </authorList>
    </citation>
    <scope>NUCLEOTIDE SEQUENCE [LARGE SCALE GENOMIC DNA]</scope>
    <source>
        <strain evidence="2 3">DSM 24950</strain>
    </source>
</reference>
<dbReference type="Pfam" id="PF03929">
    <property type="entry name" value="PepSY_TM"/>
    <property type="match status" value="1"/>
</dbReference>
<proteinExistence type="predicted"/>
<protein>
    <submittedName>
        <fullName evidence="2">Iron-regulated membrane protein</fullName>
    </submittedName>
</protein>
<dbReference type="Proteomes" id="UP001519344">
    <property type="component" value="Unassembled WGS sequence"/>
</dbReference>
<name>A0ABS4I6Y5_9BACL</name>
<dbReference type="PANTHER" id="PTHR34219">
    <property type="entry name" value="IRON-REGULATED INNER MEMBRANE PROTEIN-RELATED"/>
    <property type="match status" value="1"/>
</dbReference>
<dbReference type="InterPro" id="IPR005625">
    <property type="entry name" value="PepSY-ass_TM"/>
</dbReference>
<keyword evidence="1" id="KW-0472">Membrane</keyword>
<keyword evidence="1" id="KW-0812">Transmembrane</keyword>
<keyword evidence="1" id="KW-1133">Transmembrane helix</keyword>
<dbReference type="EMBL" id="JAGGKV010000024">
    <property type="protein sequence ID" value="MBP1966678.1"/>
    <property type="molecule type" value="Genomic_DNA"/>
</dbReference>
<accession>A0ABS4I6Y5</accession>
<feature type="transmembrane region" description="Helical" evidence="1">
    <location>
        <begin position="139"/>
        <end position="162"/>
    </location>
</feature>
<organism evidence="2 3">
    <name type="scientific">Paenibacillus aceris</name>
    <dbReference type="NCBI Taxonomy" id="869555"/>
    <lineage>
        <taxon>Bacteria</taxon>
        <taxon>Bacillati</taxon>
        <taxon>Bacillota</taxon>
        <taxon>Bacilli</taxon>
        <taxon>Bacillales</taxon>
        <taxon>Paenibacillaceae</taxon>
        <taxon>Paenibacillus</taxon>
    </lineage>
</organism>
<comment type="caution">
    <text evidence="2">The sequence shown here is derived from an EMBL/GenBank/DDBJ whole genome shotgun (WGS) entry which is preliminary data.</text>
</comment>
<evidence type="ECO:0000313" key="3">
    <source>
        <dbReference type="Proteomes" id="UP001519344"/>
    </source>
</evidence>
<dbReference type="RefSeq" id="WP_167055366.1">
    <property type="nucleotide sequence ID" value="NZ_JAAOZR010000010.1"/>
</dbReference>
<dbReference type="PANTHER" id="PTHR34219:SF8">
    <property type="entry name" value="PEPSY DOMAIN-CONTAINING PROTEIN"/>
    <property type="match status" value="1"/>
</dbReference>
<evidence type="ECO:0000313" key="2">
    <source>
        <dbReference type="EMBL" id="MBP1966678.1"/>
    </source>
</evidence>
<feature type="transmembrane region" description="Helical" evidence="1">
    <location>
        <begin position="190"/>
        <end position="211"/>
    </location>
</feature>
<feature type="transmembrane region" description="Helical" evidence="1">
    <location>
        <begin position="332"/>
        <end position="354"/>
    </location>
</feature>
<keyword evidence="3" id="KW-1185">Reference proteome</keyword>
<gene>
    <name evidence="2" type="ORF">J2Z65_005938</name>
</gene>
<sequence length="373" mass="41651">MRKIVLTIHLFLSLILGLFVVVTCTSGSLLMIESDVERLVHPIGQQPTPGDVGVKVIQQQADAMNPDLKSDRIEWPAQDGFYHIHLIKEGGKDAGLVYADPGTGKVFGKVQKERREPFATIYNLHRYFLLTDVIGKQQAAYFVGFLGIGLLLILVTGIYLWWPGIRKWALGFRFIRNRGKLAYNMSLHKMVGIISIPVLLIITLTGVVNAYEKSIPVWFGFTAKETIPASALQSKSKDQPMLSIENVVNLVEKSYPESKLTKIQLPLKPGQSIQVGLKEGFGASSSNNSTVYMDASTGDILYKTNPNLAINLYNTWRKGLHFATWGGETTKLIYFVFGMMPLILMFTGIMMWQLKARARRKNTKKKANEAIAA</sequence>